<dbReference type="Gene3D" id="1.10.3020.20">
    <property type="match status" value="1"/>
</dbReference>
<evidence type="ECO:0000313" key="5">
    <source>
        <dbReference type="Proteomes" id="UP001597314"/>
    </source>
</evidence>
<reference evidence="5" key="1">
    <citation type="journal article" date="2019" name="Int. J. Syst. Evol. Microbiol.">
        <title>The Global Catalogue of Microorganisms (GCM) 10K type strain sequencing project: providing services to taxonomists for standard genome sequencing and annotation.</title>
        <authorList>
            <consortium name="The Broad Institute Genomics Platform"/>
            <consortium name="The Broad Institute Genome Sequencing Center for Infectious Disease"/>
            <person name="Wu L."/>
            <person name="Ma J."/>
        </authorList>
    </citation>
    <scope>NUCLEOTIDE SEQUENCE [LARGE SCALE GENOMIC DNA]</scope>
    <source>
        <strain evidence="5">CGMCC 1.6774</strain>
    </source>
</reference>
<dbReference type="RefSeq" id="WP_378477921.1">
    <property type="nucleotide sequence ID" value="NZ_JBHUIW010000011.1"/>
</dbReference>
<organism evidence="4 5">
    <name type="scientific">Rhodoplanes azumiensis</name>
    <dbReference type="NCBI Taxonomy" id="1897628"/>
    <lineage>
        <taxon>Bacteria</taxon>
        <taxon>Pseudomonadati</taxon>
        <taxon>Pseudomonadota</taxon>
        <taxon>Alphaproteobacteria</taxon>
        <taxon>Hyphomicrobiales</taxon>
        <taxon>Nitrobacteraceae</taxon>
        <taxon>Rhodoplanes</taxon>
    </lineage>
</organism>
<dbReference type="Gene3D" id="3.40.50.1820">
    <property type="entry name" value="alpha/beta hydrolase"/>
    <property type="match status" value="1"/>
</dbReference>
<evidence type="ECO:0000259" key="3">
    <source>
        <dbReference type="SMART" id="SM00939"/>
    </source>
</evidence>
<dbReference type="InterPro" id="IPR008979">
    <property type="entry name" value="Galactose-bd-like_sf"/>
</dbReference>
<sequence length="629" mass="69620">MNLTIDTSARNATTSAGAAIVPRSDTRDGMRIDWNVPITMDDGVVLRADVFAPVKPGRYPVIMSYGPYAKGLAFQEGYPSAWNRMAEMHPDVTAGSSNLYQSWEVVDPEKWVPHDYVCVRVDSRGCGCSEGVVDPWSPREAKDFHDCIEWAAAQPWSNGKIGLSGISYYATNQWHVAGLQPPHLAAICIWEGFADFYRDLCYHGGILCTFAKNWYDMQVKTVQYGLGARGAKSRVTGEPVCGVAQLSDAELARNRRDFGADIAAHPLDDDWHKARSAAWDKVTVPLLSAANWGGQPLHPRGNFEGFMRAASENKWLEVHGIEHWTHFYTDYGRELQLRFFDHFLHGKDNGWREQPRVYLQVRHVDKFVPRGESEWPLARTKWTKLHLDPSALTLGREPAGRETKVRFEALGDGVTFLSAPFPQEAEITGPMAARLVVSSSTPDADLFLVVRVFSPDMKEVTFQGAIDPHAPVAQGWLRASHRKLDEKLSTPWRPYHTHDEERPLVPGEAVALDIEIWPTSIVVPAGHRLALTVRGKDYVYPGGSGGRLSNFKNELTGCGPFLHDDPDDRPADVFGGTTTLHIGGGREAWLLVPFIPSASGDDTTAEPAVSGVTSPVEGVRPRDAGVKPR</sequence>
<dbReference type="EMBL" id="JBHUIW010000011">
    <property type="protein sequence ID" value="MFD2182747.1"/>
    <property type="molecule type" value="Genomic_DNA"/>
</dbReference>
<comment type="caution">
    <text evidence="4">The sequence shown here is derived from an EMBL/GenBank/DDBJ whole genome shotgun (WGS) entry which is preliminary data.</text>
</comment>
<dbReference type="InterPro" id="IPR050585">
    <property type="entry name" value="Xaa-Pro_dipeptidyl-ppase/CocE"/>
</dbReference>
<dbReference type="InterPro" id="IPR005674">
    <property type="entry name" value="CocE/Ser_esterase"/>
</dbReference>
<dbReference type="NCBIfam" id="TIGR00976">
    <property type="entry name" value="CocE_NonD"/>
    <property type="match status" value="1"/>
</dbReference>
<dbReference type="SUPFAM" id="SSF49785">
    <property type="entry name" value="Galactose-binding domain-like"/>
    <property type="match status" value="1"/>
</dbReference>
<protein>
    <submittedName>
        <fullName evidence="4">CocE/NonD family hydrolase</fullName>
    </submittedName>
</protein>
<name>A0ABW5AKX3_9BRAD</name>
<feature type="compositionally biased region" description="Basic and acidic residues" evidence="2">
    <location>
        <begin position="619"/>
        <end position="629"/>
    </location>
</feature>
<dbReference type="GO" id="GO:0016787">
    <property type="term" value="F:hydrolase activity"/>
    <property type="evidence" value="ECO:0007669"/>
    <property type="project" value="UniProtKB-KW"/>
</dbReference>
<accession>A0ABW5AKX3</accession>
<evidence type="ECO:0000256" key="1">
    <source>
        <dbReference type="ARBA" id="ARBA00022801"/>
    </source>
</evidence>
<dbReference type="Pfam" id="PF08530">
    <property type="entry name" value="PepX_C"/>
    <property type="match status" value="1"/>
</dbReference>
<dbReference type="PANTHER" id="PTHR43056">
    <property type="entry name" value="PEPTIDASE S9 PROLYL OLIGOPEPTIDASE"/>
    <property type="match status" value="1"/>
</dbReference>
<dbReference type="SUPFAM" id="SSF53474">
    <property type="entry name" value="alpha/beta-Hydrolases"/>
    <property type="match status" value="1"/>
</dbReference>
<dbReference type="Pfam" id="PF02129">
    <property type="entry name" value="Peptidase_S15"/>
    <property type="match status" value="1"/>
</dbReference>
<dbReference type="SMART" id="SM00939">
    <property type="entry name" value="PepX_C"/>
    <property type="match status" value="1"/>
</dbReference>
<dbReference type="PANTHER" id="PTHR43056:SF10">
    <property type="entry name" value="COCE_NOND FAMILY, PUTATIVE (AFU_ORTHOLOGUE AFUA_7G00600)-RELATED"/>
    <property type="match status" value="1"/>
</dbReference>
<feature type="region of interest" description="Disordered" evidence="2">
    <location>
        <begin position="600"/>
        <end position="629"/>
    </location>
</feature>
<keyword evidence="1 4" id="KW-0378">Hydrolase</keyword>
<dbReference type="InterPro" id="IPR013736">
    <property type="entry name" value="Xaa-Pro_dipept_C"/>
</dbReference>
<dbReference type="InterPro" id="IPR000383">
    <property type="entry name" value="Xaa-Pro-like_dom"/>
</dbReference>
<proteinExistence type="predicted"/>
<evidence type="ECO:0000313" key="4">
    <source>
        <dbReference type="EMBL" id="MFD2182747.1"/>
    </source>
</evidence>
<feature type="domain" description="Xaa-Pro dipeptidyl-peptidase C-terminal" evidence="3">
    <location>
        <begin position="337"/>
        <end position="591"/>
    </location>
</feature>
<evidence type="ECO:0000256" key="2">
    <source>
        <dbReference type="SAM" id="MobiDB-lite"/>
    </source>
</evidence>
<gene>
    <name evidence="4" type="ORF">ACFSOX_11330</name>
</gene>
<dbReference type="InterPro" id="IPR029058">
    <property type="entry name" value="AB_hydrolase_fold"/>
</dbReference>
<dbReference type="Gene3D" id="2.60.120.260">
    <property type="entry name" value="Galactose-binding domain-like"/>
    <property type="match status" value="1"/>
</dbReference>
<dbReference type="Proteomes" id="UP001597314">
    <property type="component" value="Unassembled WGS sequence"/>
</dbReference>
<keyword evidence="5" id="KW-1185">Reference proteome</keyword>